<keyword evidence="1" id="KW-0472">Membrane</keyword>
<dbReference type="EMBL" id="CP159534">
    <property type="protein sequence ID" value="XCJ70564.1"/>
    <property type="molecule type" value="Genomic_DNA"/>
</dbReference>
<reference evidence="2" key="1">
    <citation type="submission" date="2024-06" db="EMBL/GenBank/DDBJ databases">
        <title>Streptomyces sp. strain HUAS MG91 genome sequences.</title>
        <authorList>
            <person name="Mo P."/>
        </authorList>
    </citation>
    <scope>NUCLEOTIDE SEQUENCE</scope>
    <source>
        <strain evidence="2">HUAS MG91</strain>
    </source>
</reference>
<dbReference type="Pfam" id="PF19650">
    <property type="entry name" value="DUF6153"/>
    <property type="match status" value="1"/>
</dbReference>
<feature type="transmembrane region" description="Helical" evidence="1">
    <location>
        <begin position="81"/>
        <end position="101"/>
    </location>
</feature>
<evidence type="ECO:0000256" key="1">
    <source>
        <dbReference type="SAM" id="Phobius"/>
    </source>
</evidence>
<sequence length="141" mass="14481">MPSQSSPPPNGRPELRPGGRFLLLVALLLGIVGMHTLGHPTGHAAGHAMAPEHTVRAPAAVHGATPSTHEHEMPGDGGMDPLSVCLAVLGSFTLLLLLAAAPLRPASAIALGPALRGLSHAHRPHPPPPRTTLSLLSVLRI</sequence>
<keyword evidence="1" id="KW-1133">Transmembrane helix</keyword>
<feature type="transmembrane region" description="Helical" evidence="1">
    <location>
        <begin position="21"/>
        <end position="38"/>
    </location>
</feature>
<organism evidence="2">
    <name type="scientific">Streptomyces tabacisoli</name>
    <dbReference type="NCBI Taxonomy" id="3156398"/>
    <lineage>
        <taxon>Bacteria</taxon>
        <taxon>Bacillati</taxon>
        <taxon>Actinomycetota</taxon>
        <taxon>Actinomycetes</taxon>
        <taxon>Kitasatosporales</taxon>
        <taxon>Streptomycetaceae</taxon>
        <taxon>Streptomyces</taxon>
    </lineage>
</organism>
<proteinExistence type="predicted"/>
<protein>
    <submittedName>
        <fullName evidence="2">DUF6153 family protein</fullName>
    </submittedName>
</protein>
<evidence type="ECO:0000313" key="2">
    <source>
        <dbReference type="EMBL" id="XCJ70564.1"/>
    </source>
</evidence>
<dbReference type="AlphaFoldDB" id="A0AAU8IR87"/>
<dbReference type="KEGG" id="stac:ABII15_11510"/>
<name>A0AAU8IR87_9ACTN</name>
<dbReference type="RefSeq" id="WP_353942202.1">
    <property type="nucleotide sequence ID" value="NZ_CP159534.1"/>
</dbReference>
<dbReference type="InterPro" id="IPR046151">
    <property type="entry name" value="DUF6153"/>
</dbReference>
<gene>
    <name evidence="2" type="ORF">ABII15_11510</name>
</gene>
<keyword evidence="1" id="KW-0812">Transmembrane</keyword>
<accession>A0AAU8IR87</accession>